<evidence type="ECO:0000313" key="2">
    <source>
        <dbReference type="EMBL" id="GAP83730.1"/>
    </source>
</evidence>
<dbReference type="Proteomes" id="UP000054516">
    <property type="component" value="Unassembled WGS sequence"/>
</dbReference>
<gene>
    <name evidence="2" type="ORF">SAMD00023353_0501250</name>
</gene>
<feature type="compositionally biased region" description="Pro residues" evidence="1">
    <location>
        <begin position="67"/>
        <end position="82"/>
    </location>
</feature>
<proteinExistence type="predicted"/>
<name>A0A1S7UKC3_ROSNE</name>
<feature type="compositionally biased region" description="Pro residues" evidence="1">
    <location>
        <begin position="97"/>
        <end position="107"/>
    </location>
</feature>
<evidence type="ECO:0000313" key="3">
    <source>
        <dbReference type="Proteomes" id="UP000054516"/>
    </source>
</evidence>
<feature type="region of interest" description="Disordered" evidence="1">
    <location>
        <begin position="1"/>
        <end position="179"/>
    </location>
</feature>
<feature type="compositionally biased region" description="Basic and acidic residues" evidence="1">
    <location>
        <begin position="46"/>
        <end position="65"/>
    </location>
</feature>
<feature type="compositionally biased region" description="Gly residues" evidence="1">
    <location>
        <begin position="157"/>
        <end position="166"/>
    </location>
</feature>
<feature type="compositionally biased region" description="Basic and acidic residues" evidence="1">
    <location>
        <begin position="119"/>
        <end position="139"/>
    </location>
</feature>
<sequence length="211" mass="23437">MSPDPFQAEPRRQFRLPGRRSNQRNRRTSSSSDSEPLIRCGGVYTGEHREPLREWIRRMCSEKRGPASPPRPVTPPPEPPATPSKRSGSGGAERPRTPPPPPSPECPGAPRKGRPINIRRLDLSRRDEIDEGIFLDRRANGTVARPTPDFMSPMQRSGGGGGGGATPGRSSPLRQSWSPDQLYEVDARLHKWLRDDSEAHETDDDEARLLG</sequence>
<dbReference type="AlphaFoldDB" id="A0A1S7UKC3"/>
<evidence type="ECO:0000256" key="1">
    <source>
        <dbReference type="SAM" id="MobiDB-lite"/>
    </source>
</evidence>
<feature type="compositionally biased region" description="Polar residues" evidence="1">
    <location>
        <begin position="168"/>
        <end position="179"/>
    </location>
</feature>
<dbReference type="EMBL" id="DF977450">
    <property type="protein sequence ID" value="GAP83730.1"/>
    <property type="molecule type" value="Genomic_DNA"/>
</dbReference>
<feature type="compositionally biased region" description="Basic residues" evidence="1">
    <location>
        <begin position="13"/>
        <end position="27"/>
    </location>
</feature>
<dbReference type="OrthoDB" id="4719585at2759"/>
<protein>
    <submittedName>
        <fullName evidence="2">Uncharacterized protein</fullName>
    </submittedName>
</protein>
<organism evidence="2">
    <name type="scientific">Rosellinia necatrix</name>
    <name type="common">White root-rot fungus</name>
    <dbReference type="NCBI Taxonomy" id="77044"/>
    <lineage>
        <taxon>Eukaryota</taxon>
        <taxon>Fungi</taxon>
        <taxon>Dikarya</taxon>
        <taxon>Ascomycota</taxon>
        <taxon>Pezizomycotina</taxon>
        <taxon>Sordariomycetes</taxon>
        <taxon>Xylariomycetidae</taxon>
        <taxon>Xylariales</taxon>
        <taxon>Xylariaceae</taxon>
        <taxon>Rosellinia</taxon>
    </lineage>
</organism>
<accession>A0A1S7UKC3</accession>
<keyword evidence="3" id="KW-1185">Reference proteome</keyword>
<reference evidence="2" key="1">
    <citation type="submission" date="2016-03" db="EMBL/GenBank/DDBJ databases">
        <title>Draft genome sequence of Rosellinia necatrix.</title>
        <authorList>
            <person name="Kanematsu S."/>
        </authorList>
    </citation>
    <scope>NUCLEOTIDE SEQUENCE [LARGE SCALE GENOMIC DNA]</scope>
    <source>
        <strain evidence="2">W97</strain>
    </source>
</reference>